<dbReference type="PROSITE" id="PS00455">
    <property type="entry name" value="AMP_BINDING"/>
    <property type="match status" value="1"/>
</dbReference>
<gene>
    <name evidence="6" type="ORF">ACFPM7_15605</name>
</gene>
<name>A0ABW0ERF6_9PSEU</name>
<reference evidence="7" key="1">
    <citation type="journal article" date="2019" name="Int. J. Syst. Evol. Microbiol.">
        <title>The Global Catalogue of Microorganisms (GCM) 10K type strain sequencing project: providing services to taxonomists for standard genome sequencing and annotation.</title>
        <authorList>
            <consortium name="The Broad Institute Genomics Platform"/>
            <consortium name="The Broad Institute Genome Sequencing Center for Infectious Disease"/>
            <person name="Wu L."/>
            <person name="Ma J."/>
        </authorList>
    </citation>
    <scope>NUCLEOTIDE SEQUENCE [LARGE SCALE GENOMIC DNA]</scope>
    <source>
        <strain evidence="7">CCUG 59778</strain>
    </source>
</reference>
<dbReference type="Pfam" id="PF13193">
    <property type="entry name" value="AMP-binding_C"/>
    <property type="match status" value="1"/>
</dbReference>
<dbReference type="PROSITE" id="PS00012">
    <property type="entry name" value="PHOSPHOPANTETHEINE"/>
    <property type="match status" value="1"/>
</dbReference>
<dbReference type="InterPro" id="IPR020806">
    <property type="entry name" value="PKS_PP-bd"/>
</dbReference>
<dbReference type="PANTHER" id="PTHR45527">
    <property type="entry name" value="NONRIBOSOMAL PEPTIDE SYNTHETASE"/>
    <property type="match status" value="1"/>
</dbReference>
<dbReference type="Gene3D" id="1.10.1200.10">
    <property type="entry name" value="ACP-like"/>
    <property type="match status" value="1"/>
</dbReference>
<evidence type="ECO:0000259" key="5">
    <source>
        <dbReference type="PROSITE" id="PS50075"/>
    </source>
</evidence>
<feature type="domain" description="Carrier" evidence="5">
    <location>
        <begin position="946"/>
        <end position="1021"/>
    </location>
</feature>
<feature type="region of interest" description="Disordered" evidence="4">
    <location>
        <begin position="922"/>
        <end position="948"/>
    </location>
</feature>
<dbReference type="InterPro" id="IPR045851">
    <property type="entry name" value="AMP-bd_C_sf"/>
</dbReference>
<feature type="region of interest" description="Disordered" evidence="4">
    <location>
        <begin position="432"/>
        <end position="451"/>
    </location>
</feature>
<dbReference type="InterPro" id="IPR020845">
    <property type="entry name" value="AMP-binding_CS"/>
</dbReference>
<keyword evidence="3" id="KW-0597">Phosphoprotein</keyword>
<sequence>MAVDDEVQPLTPAQRRMYFLHQLDPLDPAYNTAMAIDVRGPLAVAQVRQAIQAVTRRHPALLTRFVAEPACSGWPAPVRITDRGSVDLARLVDLTGVPHADRKLRELLSEAQRRPLDLEAGPVAVWTLFRLGPSRHVLHLVVHHIVFDLASVAVLTRDLERLCGRGAAGRPADLPALNPPPADPPPERVAADVAYWVERLADAPPQRPLWDDGTAATPAAVTAVEHLPHAVATRLAAVAAARGCTPFLIVAAALAVAVTQYTGQDDIVIGTPVALDDVLVRDRIDLRVNLLPLRLAVCRNETFAELLGRARSAALDAMEHRHAPFERVVDALRLPRDRAATPLFRVLLAHQPGQRPPLLPSVETTALPTDAPAAKYHLSVTATDTPTGMELAVEADARETRDTTVAAFAQHVVALLVRACADPEARVADLIRPERPRRTAERPARRPPGRERCGLHTLVERAAGAVPDAVAVRAAGGDLTYRHLDRRANRIARHLAAHGAGPGRIVAVRPERDVHLIPLLLGVLKSGAAYLPLDVSTPPARQRAMLADAEPTILVASGDGLGFSGTLLRPDDSAIDDLPATPFRKPPHAAELAYVLYTSGSSGAPKGVAIEHGSAVEFIRWAIKAFSQDELATTLATTSLAFDLSVFEIFAPLAAGATVLLTATAPDFGPLVARGRATLLNTVPSVLAAMLDGGLLPHGLRAVNLAGEPLSEDLVARVAAVRPNAVIRNLYGPSEATTYATAAVVAPGRTPGIGTSVADARIRLTDRTGAPVPPAATGEIRIGGGALARGYLHRPGLTAAAFVPDDLGLESGRRLYRTGDLARPDHADGLRFVGRVDHQVKIRGVRVEPEEVEAHLRAHPAVRDAAVVATRTTPPRLVAFVCGFTDRVATPEELAAHLRTRLLGPMVPERWSTLAALPRTSNGKVDRNALSRRASEAAPAAPGPAPPRTQLERTIARIWCAVLRQPSVGVHDGFFDVGGNSLVMLALLHRLREEVDPHLRLVDVFRFPTVAALAAHLSHPTAADTAVAQATAAGLRRRAAASGRLGRKR</sequence>
<dbReference type="PANTHER" id="PTHR45527:SF1">
    <property type="entry name" value="FATTY ACID SYNTHASE"/>
    <property type="match status" value="1"/>
</dbReference>
<evidence type="ECO:0000313" key="6">
    <source>
        <dbReference type="EMBL" id="MFC5288486.1"/>
    </source>
</evidence>
<protein>
    <submittedName>
        <fullName evidence="6">Amino acid adenylation domain-containing protein</fullName>
    </submittedName>
</protein>
<dbReference type="InterPro" id="IPR010071">
    <property type="entry name" value="AA_adenyl_dom"/>
</dbReference>
<dbReference type="InterPro" id="IPR036736">
    <property type="entry name" value="ACP-like_sf"/>
</dbReference>
<dbReference type="Pfam" id="PF00668">
    <property type="entry name" value="Condensation"/>
    <property type="match status" value="1"/>
</dbReference>
<dbReference type="SUPFAM" id="SSF56801">
    <property type="entry name" value="Acetyl-CoA synthetase-like"/>
    <property type="match status" value="1"/>
</dbReference>
<evidence type="ECO:0000256" key="3">
    <source>
        <dbReference type="ARBA" id="ARBA00022553"/>
    </source>
</evidence>
<proteinExistence type="predicted"/>
<dbReference type="InterPro" id="IPR009081">
    <property type="entry name" value="PP-bd_ACP"/>
</dbReference>
<organism evidence="6 7">
    <name type="scientific">Actinokineospora guangxiensis</name>
    <dbReference type="NCBI Taxonomy" id="1490288"/>
    <lineage>
        <taxon>Bacteria</taxon>
        <taxon>Bacillati</taxon>
        <taxon>Actinomycetota</taxon>
        <taxon>Actinomycetes</taxon>
        <taxon>Pseudonocardiales</taxon>
        <taxon>Pseudonocardiaceae</taxon>
        <taxon>Actinokineospora</taxon>
    </lineage>
</organism>
<feature type="compositionally biased region" description="Basic and acidic residues" evidence="4">
    <location>
        <begin position="924"/>
        <end position="935"/>
    </location>
</feature>
<dbReference type="InterPro" id="IPR042099">
    <property type="entry name" value="ANL_N_sf"/>
</dbReference>
<dbReference type="Pfam" id="PF00550">
    <property type="entry name" value="PP-binding"/>
    <property type="match status" value="1"/>
</dbReference>
<evidence type="ECO:0000256" key="1">
    <source>
        <dbReference type="ARBA" id="ARBA00001957"/>
    </source>
</evidence>
<evidence type="ECO:0000256" key="4">
    <source>
        <dbReference type="SAM" id="MobiDB-lite"/>
    </source>
</evidence>
<dbReference type="InterPro" id="IPR025110">
    <property type="entry name" value="AMP-bd_C"/>
</dbReference>
<dbReference type="Proteomes" id="UP001596157">
    <property type="component" value="Unassembled WGS sequence"/>
</dbReference>
<dbReference type="Gene3D" id="3.30.300.30">
    <property type="match status" value="1"/>
</dbReference>
<keyword evidence="2" id="KW-0596">Phosphopantetheine</keyword>
<dbReference type="InterPro" id="IPR023213">
    <property type="entry name" value="CAT-like_dom_sf"/>
</dbReference>
<dbReference type="Gene3D" id="3.30.559.30">
    <property type="entry name" value="Nonribosomal peptide synthetase, condensation domain"/>
    <property type="match status" value="1"/>
</dbReference>
<keyword evidence="7" id="KW-1185">Reference proteome</keyword>
<dbReference type="EMBL" id="JBHSKF010000006">
    <property type="protein sequence ID" value="MFC5288486.1"/>
    <property type="molecule type" value="Genomic_DNA"/>
</dbReference>
<dbReference type="InterPro" id="IPR000873">
    <property type="entry name" value="AMP-dep_synth/lig_dom"/>
</dbReference>
<dbReference type="InterPro" id="IPR006162">
    <property type="entry name" value="Ppantetheine_attach_site"/>
</dbReference>
<dbReference type="RefSeq" id="WP_378248332.1">
    <property type="nucleotide sequence ID" value="NZ_JBHSKF010000006.1"/>
</dbReference>
<dbReference type="SUPFAM" id="SSF47336">
    <property type="entry name" value="ACP-like"/>
    <property type="match status" value="1"/>
</dbReference>
<dbReference type="NCBIfam" id="TIGR01733">
    <property type="entry name" value="AA-adenyl-dom"/>
    <property type="match status" value="1"/>
</dbReference>
<accession>A0ABW0ERF6</accession>
<evidence type="ECO:0000256" key="2">
    <source>
        <dbReference type="ARBA" id="ARBA00022450"/>
    </source>
</evidence>
<comment type="cofactor">
    <cofactor evidence="1">
        <name>pantetheine 4'-phosphate</name>
        <dbReference type="ChEBI" id="CHEBI:47942"/>
    </cofactor>
</comment>
<dbReference type="InterPro" id="IPR001242">
    <property type="entry name" value="Condensation_dom"/>
</dbReference>
<dbReference type="Gene3D" id="3.30.559.10">
    <property type="entry name" value="Chloramphenicol acetyltransferase-like domain"/>
    <property type="match status" value="1"/>
</dbReference>
<comment type="caution">
    <text evidence="6">The sequence shown here is derived from an EMBL/GenBank/DDBJ whole genome shotgun (WGS) entry which is preliminary data.</text>
</comment>
<dbReference type="Gene3D" id="3.40.50.12780">
    <property type="entry name" value="N-terminal domain of ligase-like"/>
    <property type="match status" value="1"/>
</dbReference>
<dbReference type="Pfam" id="PF00501">
    <property type="entry name" value="AMP-binding"/>
    <property type="match status" value="1"/>
</dbReference>
<dbReference type="SUPFAM" id="SSF52777">
    <property type="entry name" value="CoA-dependent acyltransferases"/>
    <property type="match status" value="2"/>
</dbReference>
<evidence type="ECO:0000313" key="7">
    <source>
        <dbReference type="Proteomes" id="UP001596157"/>
    </source>
</evidence>
<dbReference type="SMART" id="SM00823">
    <property type="entry name" value="PKS_PP"/>
    <property type="match status" value="1"/>
</dbReference>
<dbReference type="PROSITE" id="PS50075">
    <property type="entry name" value="CARRIER"/>
    <property type="match status" value="1"/>
</dbReference>